<feature type="binding site" evidence="7">
    <location>
        <position position="215"/>
    </location>
    <ligand>
        <name>a divalent metal cation</name>
        <dbReference type="ChEBI" id="CHEBI:60240"/>
        <note>ligand shared between dimeric partners</note>
    </ligand>
</feature>
<reference evidence="9" key="1">
    <citation type="submission" date="2016-11" db="EMBL/GenBank/DDBJ databases">
        <authorList>
            <person name="Varghese N."/>
            <person name="Submissions S."/>
        </authorList>
    </citation>
    <scope>NUCLEOTIDE SEQUENCE [LARGE SCALE GENOMIC DNA]</scope>
    <source>
        <strain evidence="9">DSM 16219</strain>
    </source>
</reference>
<evidence type="ECO:0000256" key="5">
    <source>
        <dbReference type="ARBA" id="ARBA00023027"/>
    </source>
</evidence>
<protein>
    <recommendedName>
        <fullName evidence="7">4-hydroxythreonine-4-phosphate dehydrogenase</fullName>
        <ecNumber evidence="7">1.1.1.262</ecNumber>
    </recommendedName>
    <alternativeName>
        <fullName evidence="7">4-(phosphohydroxy)-L-threonine dehydrogenase</fullName>
    </alternativeName>
</protein>
<keyword evidence="3 7" id="KW-0521">NADP</keyword>
<evidence type="ECO:0000256" key="7">
    <source>
        <dbReference type="HAMAP-Rule" id="MF_00536"/>
    </source>
</evidence>
<comment type="catalytic activity">
    <reaction evidence="7">
        <text>4-(phosphooxy)-L-threonine + NAD(+) = 3-amino-2-oxopropyl phosphate + CO2 + NADH</text>
        <dbReference type="Rhea" id="RHEA:32275"/>
        <dbReference type="ChEBI" id="CHEBI:16526"/>
        <dbReference type="ChEBI" id="CHEBI:57279"/>
        <dbReference type="ChEBI" id="CHEBI:57540"/>
        <dbReference type="ChEBI" id="CHEBI:57945"/>
        <dbReference type="ChEBI" id="CHEBI:58452"/>
        <dbReference type="EC" id="1.1.1.262"/>
    </reaction>
</comment>
<comment type="similarity">
    <text evidence="7">Belongs to the PdxA family.</text>
</comment>
<accession>A0A1M6CCM3</accession>
<keyword evidence="2 7" id="KW-0479">Metal-binding</keyword>
<gene>
    <name evidence="7" type="primary">pdxA</name>
    <name evidence="8" type="ORF">SAMN02745216_00204</name>
</gene>
<dbReference type="UniPathway" id="UPA00244">
    <property type="reaction ID" value="UER00312"/>
</dbReference>
<dbReference type="GO" id="GO:0005737">
    <property type="term" value="C:cytoplasm"/>
    <property type="evidence" value="ECO:0007669"/>
    <property type="project" value="UniProtKB-SubCell"/>
</dbReference>
<evidence type="ECO:0000256" key="2">
    <source>
        <dbReference type="ARBA" id="ARBA00022723"/>
    </source>
</evidence>
<dbReference type="InterPro" id="IPR005255">
    <property type="entry name" value="PdxA_fam"/>
</dbReference>
<dbReference type="RefSeq" id="WP_073472001.1">
    <property type="nucleotide sequence ID" value="NZ_FQZU01000001.1"/>
</dbReference>
<dbReference type="GO" id="GO:0050570">
    <property type="term" value="F:4-hydroxythreonine-4-phosphate dehydrogenase activity"/>
    <property type="evidence" value="ECO:0007669"/>
    <property type="project" value="UniProtKB-UniRule"/>
</dbReference>
<evidence type="ECO:0000313" key="8">
    <source>
        <dbReference type="EMBL" id="SHI58524.1"/>
    </source>
</evidence>
<sequence>MESLPIIGITMGDPVGVGPEIIVKTLKNKEIYNICRPLVIGDLLVMERAETLIRSGLDFRPARSPEDAPYEYGRVDILPVSDLDPARLAPKTPCAETGEAMVKYITTAVDYARDNRIQAVTTGPIQKAAVHAAGYTFAGHTELLAQRTGTSKYVMMLAGDKLRVVLVTIHMAVSEIPAHVTREKFIETVEVTGQALKERFGIPRPKLAVAALNPHAGEEGAFGNEERDVIIPAMEHFKGGDIALDGPWPADTLFYHAQQGKWDAVVCMYHDQGLIPFKMIHFHDGVNTTLGLPIIRTSVDHGTAYDLAGTGKADHGSMEAAIRMAALQASHLK</sequence>
<proteinExistence type="inferred from homology"/>
<evidence type="ECO:0000256" key="3">
    <source>
        <dbReference type="ARBA" id="ARBA00022857"/>
    </source>
</evidence>
<comment type="cofactor">
    <cofactor evidence="7">
        <name>a divalent metal cation</name>
        <dbReference type="ChEBI" id="CHEBI:60240"/>
    </cofactor>
    <text evidence="7">Binds 1 divalent metal cation per subunit.</text>
</comment>
<dbReference type="HAMAP" id="MF_00536">
    <property type="entry name" value="PdxA"/>
    <property type="match status" value="1"/>
</dbReference>
<comment type="function">
    <text evidence="7">Catalyzes the NAD(P)-dependent oxidation of 4-(phosphooxy)-L-threonine (HTP) into 2-amino-3-oxo-4-(phosphooxy)butyric acid which spontaneously decarboxylates to form 3-amino-2-oxopropyl phosphate (AHAP).</text>
</comment>
<organism evidence="8 9">
    <name type="scientific">Desulfatibacillum alkenivorans DSM 16219</name>
    <dbReference type="NCBI Taxonomy" id="1121393"/>
    <lineage>
        <taxon>Bacteria</taxon>
        <taxon>Pseudomonadati</taxon>
        <taxon>Thermodesulfobacteriota</taxon>
        <taxon>Desulfobacteria</taxon>
        <taxon>Desulfobacterales</taxon>
        <taxon>Desulfatibacillaceae</taxon>
        <taxon>Desulfatibacillum</taxon>
    </lineage>
</organism>
<dbReference type="InterPro" id="IPR037510">
    <property type="entry name" value="PdxA"/>
</dbReference>
<feature type="binding site" evidence="7">
    <location>
        <position position="278"/>
    </location>
    <ligand>
        <name>substrate</name>
    </ligand>
</feature>
<dbReference type="OrthoDB" id="9801783at2"/>
<dbReference type="Pfam" id="PF04166">
    <property type="entry name" value="PdxA"/>
    <property type="match status" value="1"/>
</dbReference>
<keyword evidence="6 7" id="KW-0664">Pyridoxine biosynthesis</keyword>
<dbReference type="GO" id="GO:0008615">
    <property type="term" value="P:pyridoxine biosynthetic process"/>
    <property type="evidence" value="ECO:0007669"/>
    <property type="project" value="UniProtKB-UniRule"/>
</dbReference>
<dbReference type="SUPFAM" id="SSF53659">
    <property type="entry name" value="Isocitrate/Isopropylmalate dehydrogenase-like"/>
    <property type="match status" value="1"/>
</dbReference>
<evidence type="ECO:0000256" key="4">
    <source>
        <dbReference type="ARBA" id="ARBA00023002"/>
    </source>
</evidence>
<keyword evidence="9" id="KW-1185">Reference proteome</keyword>
<dbReference type="EC" id="1.1.1.262" evidence="7"/>
<dbReference type="Proteomes" id="UP000183994">
    <property type="component" value="Unassembled WGS sequence"/>
</dbReference>
<dbReference type="Gene3D" id="3.40.718.10">
    <property type="entry name" value="Isopropylmalate Dehydrogenase"/>
    <property type="match status" value="1"/>
</dbReference>
<comment type="pathway">
    <text evidence="7">Cofactor biosynthesis; pyridoxine 5'-phosphate biosynthesis; pyridoxine 5'-phosphate from D-erythrose 4-phosphate: step 4/5.</text>
</comment>
<dbReference type="GO" id="GO:0042823">
    <property type="term" value="P:pyridoxal phosphate biosynthetic process"/>
    <property type="evidence" value="ECO:0007669"/>
    <property type="project" value="UniProtKB-UniRule"/>
</dbReference>
<feature type="binding site" evidence="7">
    <location>
        <position position="270"/>
    </location>
    <ligand>
        <name>a divalent metal cation</name>
        <dbReference type="ChEBI" id="CHEBI:60240"/>
        <note>ligand shared between dimeric partners</note>
    </ligand>
</feature>
<comment type="subunit">
    <text evidence="7">Homodimer.</text>
</comment>
<evidence type="ECO:0000313" key="9">
    <source>
        <dbReference type="Proteomes" id="UP000183994"/>
    </source>
</evidence>
<feature type="binding site" evidence="7">
    <location>
        <position position="296"/>
    </location>
    <ligand>
        <name>substrate</name>
    </ligand>
</feature>
<keyword evidence="4 7" id="KW-0560">Oxidoreductase</keyword>
<dbReference type="NCBIfam" id="TIGR00557">
    <property type="entry name" value="pdxA"/>
    <property type="match status" value="1"/>
</dbReference>
<name>A0A1M6CCM3_9BACT</name>
<evidence type="ECO:0000256" key="1">
    <source>
        <dbReference type="ARBA" id="ARBA00022490"/>
    </source>
</evidence>
<evidence type="ECO:0000256" key="6">
    <source>
        <dbReference type="ARBA" id="ARBA00023096"/>
    </source>
</evidence>
<dbReference type="GO" id="GO:0046872">
    <property type="term" value="F:metal ion binding"/>
    <property type="evidence" value="ECO:0007669"/>
    <property type="project" value="UniProtKB-UniRule"/>
</dbReference>
<dbReference type="GO" id="GO:0051287">
    <property type="term" value="F:NAD binding"/>
    <property type="evidence" value="ECO:0007669"/>
    <property type="project" value="InterPro"/>
</dbReference>
<keyword evidence="1 7" id="KW-0963">Cytoplasm</keyword>
<feature type="binding site" evidence="7">
    <location>
        <position position="287"/>
    </location>
    <ligand>
        <name>substrate</name>
    </ligand>
</feature>
<dbReference type="STRING" id="1121393.SAMN02745216_00204"/>
<dbReference type="AlphaFoldDB" id="A0A1M6CCM3"/>
<keyword evidence="5 7" id="KW-0520">NAD</keyword>
<comment type="miscellaneous">
    <text evidence="7">The active site is located at the dimer interface.</text>
</comment>
<dbReference type="EMBL" id="FQZU01000001">
    <property type="protein sequence ID" value="SHI58524.1"/>
    <property type="molecule type" value="Genomic_DNA"/>
</dbReference>
<comment type="subcellular location">
    <subcellularLocation>
        <location evidence="7">Cytoplasm</location>
    </subcellularLocation>
</comment>
<dbReference type="PANTHER" id="PTHR30004:SF6">
    <property type="entry name" value="D-THREONATE 4-PHOSPHATE DEHYDROGENASE"/>
    <property type="match status" value="1"/>
</dbReference>
<dbReference type="PANTHER" id="PTHR30004">
    <property type="entry name" value="4-HYDROXYTHREONINE-4-PHOSPHATE DEHYDROGENASE"/>
    <property type="match status" value="1"/>
</dbReference>
<feature type="binding site" evidence="7">
    <location>
        <position position="170"/>
    </location>
    <ligand>
        <name>a divalent metal cation</name>
        <dbReference type="ChEBI" id="CHEBI:60240"/>
        <note>ligand shared between dimeric partners</note>
    </ligand>
</feature>
<feature type="binding site" evidence="7">
    <location>
        <position position="141"/>
    </location>
    <ligand>
        <name>substrate</name>
    </ligand>
</feature>
<feature type="binding site" evidence="7">
    <location>
        <position position="140"/>
    </location>
    <ligand>
        <name>substrate</name>
    </ligand>
</feature>